<proteinExistence type="predicted"/>
<evidence type="ECO:0000313" key="2">
    <source>
        <dbReference type="Proteomes" id="UP000007350"/>
    </source>
</evidence>
<gene>
    <name evidence="1" type="ORF">MOQ_007505</name>
</gene>
<keyword evidence="2" id="KW-1185">Reference proteome</keyword>
<feature type="non-terminal residue" evidence="1">
    <location>
        <position position="1"/>
    </location>
</feature>
<protein>
    <submittedName>
        <fullName evidence="1">Trans-sialidase, putative</fullName>
    </submittedName>
</protein>
<sequence>AGPLVLSFAPHAPLPSCLAAWAEHRNCFSFHCIEWANYLSLRVCVLLYGSSESVCAGRPTLRLFVFPSLFYLCCGWVH</sequence>
<dbReference type="EMBL" id="AHKC01015108">
    <property type="protein sequence ID" value="EKF28738.1"/>
    <property type="molecule type" value="Genomic_DNA"/>
</dbReference>
<evidence type="ECO:0000313" key="1">
    <source>
        <dbReference type="EMBL" id="EKF28738.1"/>
    </source>
</evidence>
<dbReference type="Proteomes" id="UP000007350">
    <property type="component" value="Unassembled WGS sequence"/>
</dbReference>
<name>K2M1B6_TRYCR</name>
<dbReference type="AlphaFoldDB" id="K2M1B6"/>
<feature type="non-terminal residue" evidence="1">
    <location>
        <position position="78"/>
    </location>
</feature>
<reference evidence="1 2" key="1">
    <citation type="journal article" date="2012" name="BMC Genomics">
        <title>Comparative genomic analysis of human infective Trypanosoma cruzi lineages with the bat-restricted subspecies T. cruzi marinkellei.</title>
        <authorList>
            <person name="Franzen O."/>
            <person name="Talavera-Lopez C."/>
            <person name="Ochaya S."/>
            <person name="Butler C.E."/>
            <person name="Messenger L.A."/>
            <person name="Lewis M.D."/>
            <person name="Llewellyn M.S."/>
            <person name="Marinkelle C.J."/>
            <person name="Tyler K.M."/>
            <person name="Miles M.A."/>
            <person name="Andersson B."/>
        </authorList>
    </citation>
    <scope>NUCLEOTIDE SEQUENCE [LARGE SCALE GENOMIC DNA]</scope>
    <source>
        <strain evidence="1 2">B7</strain>
    </source>
</reference>
<organism evidence="1 2">
    <name type="scientific">Trypanosoma cruzi marinkellei</name>
    <dbReference type="NCBI Taxonomy" id="85056"/>
    <lineage>
        <taxon>Eukaryota</taxon>
        <taxon>Discoba</taxon>
        <taxon>Euglenozoa</taxon>
        <taxon>Kinetoplastea</taxon>
        <taxon>Metakinetoplastina</taxon>
        <taxon>Trypanosomatida</taxon>
        <taxon>Trypanosomatidae</taxon>
        <taxon>Trypanosoma</taxon>
        <taxon>Schizotrypanum</taxon>
    </lineage>
</organism>
<accession>K2M1B6</accession>
<comment type="caution">
    <text evidence="1">The sequence shown here is derived from an EMBL/GenBank/DDBJ whole genome shotgun (WGS) entry which is preliminary data.</text>
</comment>
<dbReference type="OrthoDB" id="10626048at2759"/>